<feature type="transmembrane region" description="Helical" evidence="2">
    <location>
        <begin position="66"/>
        <end position="83"/>
    </location>
</feature>
<feature type="transmembrane region" description="Helical" evidence="2">
    <location>
        <begin position="128"/>
        <end position="151"/>
    </location>
</feature>
<evidence type="ECO:0000256" key="1">
    <source>
        <dbReference type="SAM" id="MobiDB-lite"/>
    </source>
</evidence>
<feature type="domain" description="CAAX prenyl protease 2/Lysostaphin resistance protein A-like" evidence="3">
    <location>
        <begin position="136"/>
        <end position="227"/>
    </location>
</feature>
<name>A0A9W6P8U7_9ACTN</name>
<accession>A0A9W6P8U7</accession>
<evidence type="ECO:0000313" key="4">
    <source>
        <dbReference type="EMBL" id="GLU49103.1"/>
    </source>
</evidence>
<dbReference type="EMBL" id="BSQG01000005">
    <property type="protein sequence ID" value="GLU49103.1"/>
    <property type="molecule type" value="Genomic_DNA"/>
</dbReference>
<keyword evidence="2" id="KW-0472">Membrane</keyword>
<proteinExistence type="predicted"/>
<dbReference type="Proteomes" id="UP001165092">
    <property type="component" value="Unassembled WGS sequence"/>
</dbReference>
<feature type="transmembrane region" description="Helical" evidence="2">
    <location>
        <begin position="172"/>
        <end position="189"/>
    </location>
</feature>
<feature type="transmembrane region" description="Helical" evidence="2">
    <location>
        <begin position="103"/>
        <end position="122"/>
    </location>
</feature>
<evidence type="ECO:0000259" key="3">
    <source>
        <dbReference type="Pfam" id="PF02517"/>
    </source>
</evidence>
<keyword evidence="5" id="KW-1185">Reference proteome</keyword>
<feature type="transmembrane region" description="Helical" evidence="2">
    <location>
        <begin position="195"/>
        <end position="211"/>
    </location>
</feature>
<keyword evidence="2" id="KW-1133">Transmembrane helix</keyword>
<comment type="caution">
    <text evidence="4">The sequence shown here is derived from an EMBL/GenBank/DDBJ whole genome shotgun (WGS) entry which is preliminary data.</text>
</comment>
<feature type="region of interest" description="Disordered" evidence="1">
    <location>
        <begin position="1"/>
        <end position="22"/>
    </location>
</feature>
<feature type="transmembrane region" description="Helical" evidence="2">
    <location>
        <begin position="27"/>
        <end position="46"/>
    </location>
</feature>
<gene>
    <name evidence="4" type="ORF">Nans01_34540</name>
</gene>
<organism evidence="4 5">
    <name type="scientific">Nocardiopsis ansamitocini</name>
    <dbReference type="NCBI Taxonomy" id="1670832"/>
    <lineage>
        <taxon>Bacteria</taxon>
        <taxon>Bacillati</taxon>
        <taxon>Actinomycetota</taxon>
        <taxon>Actinomycetes</taxon>
        <taxon>Streptosporangiales</taxon>
        <taxon>Nocardiopsidaceae</taxon>
        <taxon>Nocardiopsis</taxon>
    </lineage>
</organism>
<dbReference type="GO" id="GO:0004175">
    <property type="term" value="F:endopeptidase activity"/>
    <property type="evidence" value="ECO:0007669"/>
    <property type="project" value="UniProtKB-ARBA"/>
</dbReference>
<feature type="transmembrane region" description="Helical" evidence="2">
    <location>
        <begin position="218"/>
        <end position="239"/>
    </location>
</feature>
<evidence type="ECO:0000313" key="5">
    <source>
        <dbReference type="Proteomes" id="UP001165092"/>
    </source>
</evidence>
<dbReference type="Pfam" id="PF02517">
    <property type="entry name" value="Rce1-like"/>
    <property type="match status" value="1"/>
</dbReference>
<dbReference type="InterPro" id="IPR003675">
    <property type="entry name" value="Rce1/LyrA-like_dom"/>
</dbReference>
<evidence type="ECO:0000256" key="2">
    <source>
        <dbReference type="SAM" id="Phobius"/>
    </source>
</evidence>
<protein>
    <recommendedName>
        <fullName evidence="3">CAAX prenyl protease 2/Lysostaphin resistance protein A-like domain-containing protein</fullName>
    </recommendedName>
</protein>
<dbReference type="RefSeq" id="WP_285760553.1">
    <property type="nucleotide sequence ID" value="NZ_BSQG01000005.1"/>
</dbReference>
<reference evidence="4" key="1">
    <citation type="submission" date="2023-02" db="EMBL/GenBank/DDBJ databases">
        <title>Nocardiopsis ansamitocini NBRC 112285.</title>
        <authorList>
            <person name="Ichikawa N."/>
            <person name="Sato H."/>
            <person name="Tonouchi N."/>
        </authorList>
    </citation>
    <scope>NUCLEOTIDE SEQUENCE</scope>
    <source>
        <strain evidence="4">NBRC 112285</strain>
    </source>
</reference>
<feature type="compositionally biased region" description="Polar residues" evidence="1">
    <location>
        <begin position="1"/>
        <end position="13"/>
    </location>
</feature>
<dbReference type="GO" id="GO:0080120">
    <property type="term" value="P:CAAX-box protein maturation"/>
    <property type="evidence" value="ECO:0007669"/>
    <property type="project" value="UniProtKB-ARBA"/>
</dbReference>
<dbReference type="AlphaFoldDB" id="A0A9W6P8U7"/>
<keyword evidence="2" id="KW-0812">Transmembrane</keyword>
<sequence>MNENAGPSSSGTARPSEGETAGTSRTAWRWAVVLGGLGLAYSPMWLPRVREATGIDIGITGPASSIVWNALAVALLIGYVHAVERRGLDSVRLVRPCGTDLEWALVLFGCHMGWTWIVHTLWPPPTDTGTATITALPIVVVFAVVVSAAVFEEILYRGYPIERLTELTGHRWIALVCTLPLFIVPHLFFFGPQWLLYHGSGTLAIYVLFLWRRNLVACMLLHLGINLPILIPTIAGHLAE</sequence>